<sequence length="136" mass="15986">MSLFPFIRSVEEQAIPTPKAYKEYEFNFEAGKLTGRLLEGKEALRMWIYKTLLTQRYRYTIYSWDFGQDLDELIGQGYEKGFIRSEVERRIKDCLLINDKITACTHFNIQLINDQLNVDFTVNTIYGEVEINGPNI</sequence>
<gene>
    <name evidence="1" type="ORF">H8718_06855</name>
</gene>
<dbReference type="Proteomes" id="UP000655830">
    <property type="component" value="Unassembled WGS sequence"/>
</dbReference>
<dbReference type="Pfam" id="PF10934">
    <property type="entry name" value="Sheath_initiator"/>
    <property type="match status" value="1"/>
</dbReference>
<evidence type="ECO:0000313" key="2">
    <source>
        <dbReference type="Proteomes" id="UP000655830"/>
    </source>
</evidence>
<reference evidence="1" key="1">
    <citation type="submission" date="2020-08" db="EMBL/GenBank/DDBJ databases">
        <title>Genome public.</title>
        <authorList>
            <person name="Liu C."/>
            <person name="Sun Q."/>
        </authorList>
    </citation>
    <scope>NUCLEOTIDE SEQUENCE</scope>
    <source>
        <strain evidence="1">NSJ-12</strain>
    </source>
</reference>
<dbReference type="AlphaFoldDB" id="A0A926EJJ8"/>
<proteinExistence type="predicted"/>
<dbReference type="EMBL" id="JACRSY010000009">
    <property type="protein sequence ID" value="MBC8579243.1"/>
    <property type="molecule type" value="Genomic_DNA"/>
</dbReference>
<dbReference type="RefSeq" id="WP_249332384.1">
    <property type="nucleotide sequence ID" value="NZ_JACRSY010000009.1"/>
</dbReference>
<evidence type="ECO:0000313" key="1">
    <source>
        <dbReference type="EMBL" id="MBC8579243.1"/>
    </source>
</evidence>
<organism evidence="1 2">
    <name type="scientific">Zhenhengia yiwuensis</name>
    <dbReference type="NCBI Taxonomy" id="2763666"/>
    <lineage>
        <taxon>Bacteria</taxon>
        <taxon>Bacillati</taxon>
        <taxon>Bacillota</taxon>
        <taxon>Clostridia</taxon>
        <taxon>Lachnospirales</taxon>
        <taxon>Lachnospiraceae</taxon>
        <taxon>Zhenhengia</taxon>
    </lineage>
</organism>
<protein>
    <submittedName>
        <fullName evidence="1">DUF2634 domain-containing protein</fullName>
    </submittedName>
</protein>
<name>A0A926EJJ8_9FIRM</name>
<keyword evidence="2" id="KW-1185">Reference proteome</keyword>
<comment type="caution">
    <text evidence="1">The sequence shown here is derived from an EMBL/GenBank/DDBJ whole genome shotgun (WGS) entry which is preliminary data.</text>
</comment>
<accession>A0A926EJJ8</accession>
<dbReference type="InterPro" id="IPR020288">
    <property type="entry name" value="Sheath_initiator"/>
</dbReference>